<gene>
    <name evidence="2" type="primary">LOC142177189</name>
</gene>
<name>A0AC58TX02_TOBAC</name>
<sequence>MAVLMHHIQGEVPWCMLFAYNIVLIDEMRGDVNARLEVWRQTLESKGFKSGRTKIEYLESKFGDGNRDTDVVVSLDNQVLPEKESFKYLGSVIQGDREIGEDVTYHIGAGRDKIRNEVIWDKVGVALVEEKMCEVRLRWYEYVKRRGVDAPVRS</sequence>
<organism evidence="1 2">
    <name type="scientific">Nicotiana tabacum</name>
    <name type="common">Common tobacco</name>
    <dbReference type="NCBI Taxonomy" id="4097"/>
    <lineage>
        <taxon>Eukaryota</taxon>
        <taxon>Viridiplantae</taxon>
        <taxon>Streptophyta</taxon>
        <taxon>Embryophyta</taxon>
        <taxon>Tracheophyta</taxon>
        <taxon>Spermatophyta</taxon>
        <taxon>Magnoliopsida</taxon>
        <taxon>eudicotyledons</taxon>
        <taxon>Gunneridae</taxon>
        <taxon>Pentapetalae</taxon>
        <taxon>asterids</taxon>
        <taxon>lamiids</taxon>
        <taxon>Solanales</taxon>
        <taxon>Solanaceae</taxon>
        <taxon>Nicotianoideae</taxon>
        <taxon>Nicotianeae</taxon>
        <taxon>Nicotiana</taxon>
    </lineage>
</organism>
<proteinExistence type="predicted"/>
<dbReference type="RefSeq" id="XP_075101758.1">
    <property type="nucleotide sequence ID" value="XM_075245657.1"/>
</dbReference>
<accession>A0AC58TX02</accession>
<evidence type="ECO:0000313" key="1">
    <source>
        <dbReference type="Proteomes" id="UP000790787"/>
    </source>
</evidence>
<protein>
    <submittedName>
        <fullName evidence="2">Uncharacterized protein LOC142177189</fullName>
    </submittedName>
</protein>
<reference evidence="2" key="2">
    <citation type="submission" date="2025-08" db="UniProtKB">
        <authorList>
            <consortium name="RefSeq"/>
        </authorList>
    </citation>
    <scope>IDENTIFICATION</scope>
    <source>
        <tissue evidence="2">Leaf</tissue>
    </source>
</reference>
<reference evidence="1" key="1">
    <citation type="journal article" date="2014" name="Nat. Commun.">
        <title>The tobacco genome sequence and its comparison with those of tomato and potato.</title>
        <authorList>
            <person name="Sierro N."/>
            <person name="Battey J.N."/>
            <person name="Ouadi S."/>
            <person name="Bakaher N."/>
            <person name="Bovet L."/>
            <person name="Willig A."/>
            <person name="Goepfert S."/>
            <person name="Peitsch M.C."/>
            <person name="Ivanov N.V."/>
        </authorList>
    </citation>
    <scope>NUCLEOTIDE SEQUENCE [LARGE SCALE GENOMIC DNA]</scope>
</reference>
<keyword evidence="1" id="KW-1185">Reference proteome</keyword>
<dbReference type="Proteomes" id="UP000790787">
    <property type="component" value="Chromosome 23"/>
</dbReference>
<evidence type="ECO:0000313" key="2">
    <source>
        <dbReference type="RefSeq" id="XP_075101758.1"/>
    </source>
</evidence>